<gene>
    <name evidence="4" type="ORF">CFE62_003210</name>
</gene>
<proteinExistence type="predicted"/>
<accession>A0A370CJN2</accession>
<reference evidence="4 5" key="1">
    <citation type="journal article" date="2017" name="Int. J. Syst. Evol. Microbiol.">
        <title>Aquarickettsiella crustaci n. gen. n. sp. (Gammaproteobacteria: Legionellales: Coxiellaceae); a bacterial pathogen of the freshwater crustacean: Gammarus fossarum (Malacostraca: Amphipoda).</title>
        <authorList>
            <person name="Bojko J."/>
            <person name="Dunn A.M."/>
            <person name="Stebbing P.D."/>
            <person name="Van Aerle R."/>
            <person name="Bacela-Spychalska K."/>
            <person name="Bean T.P."/>
            <person name="Stentiford G.D."/>
        </authorList>
    </citation>
    <scope>NUCLEOTIDE SEQUENCE [LARGE SCALE GENOMIC DNA]</scope>
    <source>
        <strain evidence="4">RA15029</strain>
    </source>
</reference>
<dbReference type="Pfam" id="PF01565">
    <property type="entry name" value="FAD_binding_4"/>
    <property type="match status" value="1"/>
</dbReference>
<dbReference type="InterPro" id="IPR016166">
    <property type="entry name" value="FAD-bd_PCMH"/>
</dbReference>
<dbReference type="Gene3D" id="3.30.465.10">
    <property type="match status" value="1"/>
</dbReference>
<dbReference type="GO" id="GO:0071949">
    <property type="term" value="F:FAD binding"/>
    <property type="evidence" value="ECO:0007669"/>
    <property type="project" value="InterPro"/>
</dbReference>
<comment type="caution">
    <text evidence="4">The sequence shown here is derived from an EMBL/GenBank/DDBJ whole genome shotgun (WGS) entry which is preliminary data.</text>
</comment>
<feature type="domain" description="FAD-binding PCMH-type" evidence="3">
    <location>
        <begin position="11"/>
        <end position="180"/>
    </location>
</feature>
<dbReference type="InterPro" id="IPR006094">
    <property type="entry name" value="Oxid_FAD_bind_N"/>
</dbReference>
<dbReference type="PANTHER" id="PTHR43762">
    <property type="entry name" value="L-GULONOLACTONE OXIDASE"/>
    <property type="match status" value="1"/>
</dbReference>
<evidence type="ECO:0000256" key="1">
    <source>
        <dbReference type="ARBA" id="ARBA00022827"/>
    </source>
</evidence>
<evidence type="ECO:0000259" key="3">
    <source>
        <dbReference type="PROSITE" id="PS51387"/>
    </source>
</evidence>
<reference evidence="4 5" key="2">
    <citation type="journal article" date="2018" name="J. Invertebr. Pathol.">
        <title>'Candidatus Aquirickettsiella gammari' (Gammaproteobacteria: Legionellales: Coxiellaceae): A bacterial pathogen of the freshwater crustacean Gammarus fossarum (Malacostraca: Amphipoda).</title>
        <authorList>
            <person name="Bojko J."/>
            <person name="Dunn A.M."/>
            <person name="Stebbing P.D."/>
            <person name="van Aerle R."/>
            <person name="Bacela-Spychalska K."/>
            <person name="Bean T.P."/>
            <person name="Urrutia A."/>
            <person name="Stentiford G.D."/>
        </authorList>
    </citation>
    <scope>NUCLEOTIDE SEQUENCE [LARGE SCALE GENOMIC DNA]</scope>
    <source>
        <strain evidence="4">RA15029</strain>
    </source>
</reference>
<dbReference type="AlphaFoldDB" id="A0A370CJN2"/>
<dbReference type="PANTHER" id="PTHR43762:SF1">
    <property type="entry name" value="D-ARABINONO-1,4-LACTONE OXIDASE"/>
    <property type="match status" value="1"/>
</dbReference>
<evidence type="ECO:0000256" key="2">
    <source>
        <dbReference type="SAM" id="Phobius"/>
    </source>
</evidence>
<dbReference type="InterPro" id="IPR016169">
    <property type="entry name" value="FAD-bd_PCMH_sub2"/>
</dbReference>
<name>A0A370CJN2_9COXI</name>
<keyword evidence="1" id="KW-0285">Flavoprotein</keyword>
<evidence type="ECO:0000313" key="5">
    <source>
        <dbReference type="Proteomes" id="UP000226429"/>
    </source>
</evidence>
<keyword evidence="2" id="KW-0472">Membrane</keyword>
<feature type="transmembrane region" description="Helical" evidence="2">
    <location>
        <begin position="156"/>
        <end position="175"/>
    </location>
</feature>
<dbReference type="EMBL" id="NMOS02000007">
    <property type="protein sequence ID" value="RDH40516.1"/>
    <property type="molecule type" value="Genomic_DNA"/>
</dbReference>
<protein>
    <submittedName>
        <fullName evidence="4">FAD-binding oxidoreductase</fullName>
    </submittedName>
</protein>
<dbReference type="InterPro" id="IPR010031">
    <property type="entry name" value="FAD_lactone_oxidase-like"/>
</dbReference>
<dbReference type="Proteomes" id="UP000226429">
    <property type="component" value="Unassembled WGS sequence"/>
</dbReference>
<dbReference type="GO" id="GO:0016899">
    <property type="term" value="F:oxidoreductase activity, acting on the CH-OH group of donors, oxygen as acceptor"/>
    <property type="evidence" value="ECO:0007669"/>
    <property type="project" value="InterPro"/>
</dbReference>
<organism evidence="4 5">
    <name type="scientific">Candidatus Aquirickettsiella gammari</name>
    <dbReference type="NCBI Taxonomy" id="2016198"/>
    <lineage>
        <taxon>Bacteria</taxon>
        <taxon>Pseudomonadati</taxon>
        <taxon>Pseudomonadota</taxon>
        <taxon>Gammaproteobacteria</taxon>
        <taxon>Legionellales</taxon>
        <taxon>Coxiellaceae</taxon>
        <taxon>Candidatus Aquirickettsiella</taxon>
    </lineage>
</organism>
<dbReference type="SUPFAM" id="SSF56176">
    <property type="entry name" value="FAD-binding/transporter-associated domain-like"/>
    <property type="match status" value="1"/>
</dbReference>
<keyword evidence="5" id="KW-1185">Reference proteome</keyword>
<keyword evidence="2" id="KW-1133">Transmembrane helix</keyword>
<evidence type="ECO:0000313" key="4">
    <source>
        <dbReference type="EMBL" id="RDH40516.1"/>
    </source>
</evidence>
<keyword evidence="2" id="KW-0812">Transmembrane</keyword>
<keyword evidence="1" id="KW-0274">FAD</keyword>
<sequence>MSWRKKYQSSFNGYPIRYPELISRPEHYAKLNPSELISIARGAGGSYGDAALNQQGEIILTGRLDRFLGFDEQQGIITVESGITLSKILELIVPRGWFLPVTPGTAEVSLGGCVAADVHGKNHCYAGSLGQHIRGLELITAAGERLHCSSKLYPELFWATIGGMGLTGIIGIVTLQLKRIESAYMCVQHQAAQNLEQIFAAFAEEDEWEYTVAWLDALNAPFGRGVVIKANHADLAKLSAAQQSQAFSMQLSRCYKIPFYFPHALLQPRLVKSFNKAYYHHLAKKNYPRVVAYPDYFYPLDRIRDWPRLYGRQGFIQYQCVLPVKSAYSVIENLLRTLDRYKHPIYLAVLKRFANANLAPLSFPLSGFTLALDIPIRNQKLFICLDELDAMVIDGGGRIYLAKDARLKPEAFRAMYPRYPEWLATKQKWDAHNRFSSSLARRLQIGV</sequence>
<dbReference type="InterPro" id="IPR036318">
    <property type="entry name" value="FAD-bd_PCMH-like_sf"/>
</dbReference>
<dbReference type="PROSITE" id="PS51387">
    <property type="entry name" value="FAD_PCMH"/>
    <property type="match status" value="1"/>
</dbReference>